<reference evidence="3 4" key="1">
    <citation type="submission" date="2017-02" db="EMBL/GenBank/DDBJ databases">
        <title>Acinetobacter sp. ANC 4945, whole genome shotgun sequencing project.</title>
        <authorList>
            <person name="Radolfova-Krizova L."/>
            <person name="Al Atrouni A."/>
            <person name="Nemec A."/>
        </authorList>
    </citation>
    <scope>NUCLEOTIDE SEQUENCE [LARGE SCALE GENOMIC DNA]</scope>
    <source>
        <strain evidence="3 4">ANC 4945</strain>
    </source>
</reference>
<evidence type="ECO:0000313" key="4">
    <source>
        <dbReference type="Proteomes" id="UP000191160"/>
    </source>
</evidence>
<keyword evidence="1" id="KW-0732">Signal</keyword>
<accession>A0A1T1H3H6</accession>
<dbReference type="Pfam" id="PF03544">
    <property type="entry name" value="TonB_C"/>
    <property type="match status" value="1"/>
</dbReference>
<keyword evidence="4" id="KW-1185">Reference proteome</keyword>
<dbReference type="RefSeq" id="WP_078189585.1">
    <property type="nucleotide sequence ID" value="NZ_JAMCOZ010000006.1"/>
</dbReference>
<dbReference type="InterPro" id="IPR037682">
    <property type="entry name" value="TonB_C"/>
</dbReference>
<sequence>MKKILSLSFIVFLQSLTALYAQVPSEIAKQHVITQDQILWKKRPIFNFNNDDLGNQNRDLSFKLYVLATGEVKKAELIKSSGLTHIDKRVEQSLLRAKFKPYIENGVAYPFVAVQPFSLKTLKENQRPWWKKLLFIP</sequence>
<evidence type="ECO:0000313" key="3">
    <source>
        <dbReference type="EMBL" id="OOV84429.1"/>
    </source>
</evidence>
<evidence type="ECO:0000259" key="2">
    <source>
        <dbReference type="Pfam" id="PF03544"/>
    </source>
</evidence>
<dbReference type="AlphaFoldDB" id="A0A1T1H3H6"/>
<dbReference type="SUPFAM" id="SSF74653">
    <property type="entry name" value="TolA/TonB C-terminal domain"/>
    <property type="match status" value="1"/>
</dbReference>
<feature type="chain" id="PRO_5012165004" description="TonB C-terminal domain-containing protein" evidence="1">
    <location>
        <begin position="21"/>
        <end position="137"/>
    </location>
</feature>
<organism evidence="3 4">
    <name type="scientific">Acinetobacter amyesii</name>
    <dbReference type="NCBI Taxonomy" id="2942470"/>
    <lineage>
        <taxon>Bacteria</taxon>
        <taxon>Pseudomonadati</taxon>
        <taxon>Pseudomonadota</taxon>
        <taxon>Gammaproteobacteria</taxon>
        <taxon>Moraxellales</taxon>
        <taxon>Moraxellaceae</taxon>
        <taxon>Acinetobacter</taxon>
    </lineage>
</organism>
<gene>
    <name evidence="3" type="ORF">B1202_05525</name>
</gene>
<proteinExistence type="predicted"/>
<dbReference type="GO" id="GO:0055085">
    <property type="term" value="P:transmembrane transport"/>
    <property type="evidence" value="ECO:0007669"/>
    <property type="project" value="InterPro"/>
</dbReference>
<comment type="caution">
    <text evidence="3">The sequence shown here is derived from an EMBL/GenBank/DDBJ whole genome shotgun (WGS) entry which is preliminary data.</text>
</comment>
<dbReference type="EMBL" id="MVKX01000003">
    <property type="protein sequence ID" value="OOV84429.1"/>
    <property type="molecule type" value="Genomic_DNA"/>
</dbReference>
<dbReference type="Proteomes" id="UP000191160">
    <property type="component" value="Unassembled WGS sequence"/>
</dbReference>
<evidence type="ECO:0000256" key="1">
    <source>
        <dbReference type="SAM" id="SignalP"/>
    </source>
</evidence>
<protein>
    <recommendedName>
        <fullName evidence="2">TonB C-terminal domain-containing protein</fullName>
    </recommendedName>
</protein>
<name>A0A1T1H3H6_9GAMM</name>
<feature type="signal peptide" evidence="1">
    <location>
        <begin position="1"/>
        <end position="20"/>
    </location>
</feature>
<feature type="domain" description="TonB C-terminal" evidence="2">
    <location>
        <begin position="62"/>
        <end position="117"/>
    </location>
</feature>